<evidence type="ECO:0000313" key="2">
    <source>
        <dbReference type="Proteomes" id="UP001367676"/>
    </source>
</evidence>
<comment type="caution">
    <text evidence="1">The sequence shown here is derived from an EMBL/GenBank/DDBJ whole genome shotgun (WGS) entry which is preliminary data.</text>
</comment>
<name>A0AAN9T5Z7_9HEMI</name>
<evidence type="ECO:0000313" key="1">
    <source>
        <dbReference type="EMBL" id="KAK7574200.1"/>
    </source>
</evidence>
<dbReference type="AlphaFoldDB" id="A0AAN9T5Z7"/>
<dbReference type="Proteomes" id="UP001367676">
    <property type="component" value="Unassembled WGS sequence"/>
</dbReference>
<gene>
    <name evidence="1" type="ORF">V9T40_011391</name>
</gene>
<keyword evidence="2" id="KW-1185">Reference proteome</keyword>
<protein>
    <submittedName>
        <fullName evidence="1">Uncharacterized protein</fullName>
    </submittedName>
</protein>
<sequence>MEKGFRDSSIRVKQKFCSHIKQLSSIDNLLSTVKLHQIEDAPLEEEAYVHFRIIPIERMPPPSINELQPILRSNLFASLVNESKWHEWIILLIRKSATLFGHPSIIRSAEKVFSNLQPRRHPDVPRSISSGREAPPSISHGLRMQEIWSPVTVDTISVRRTNSCGDKFAAALGTCGLSAVFHIFGCGEWWTN</sequence>
<organism evidence="1 2">
    <name type="scientific">Parthenolecanium corni</name>
    <dbReference type="NCBI Taxonomy" id="536013"/>
    <lineage>
        <taxon>Eukaryota</taxon>
        <taxon>Metazoa</taxon>
        <taxon>Ecdysozoa</taxon>
        <taxon>Arthropoda</taxon>
        <taxon>Hexapoda</taxon>
        <taxon>Insecta</taxon>
        <taxon>Pterygota</taxon>
        <taxon>Neoptera</taxon>
        <taxon>Paraneoptera</taxon>
        <taxon>Hemiptera</taxon>
        <taxon>Sternorrhyncha</taxon>
        <taxon>Coccoidea</taxon>
        <taxon>Coccidae</taxon>
        <taxon>Parthenolecanium</taxon>
    </lineage>
</organism>
<accession>A0AAN9T5Z7</accession>
<proteinExistence type="predicted"/>
<reference evidence="1 2" key="1">
    <citation type="submission" date="2024-03" db="EMBL/GenBank/DDBJ databases">
        <title>Adaptation during the transition from Ophiocordyceps entomopathogen to insect associate is accompanied by gene loss and intensified selection.</title>
        <authorList>
            <person name="Ward C.M."/>
            <person name="Onetto C.A."/>
            <person name="Borneman A.R."/>
        </authorList>
    </citation>
    <scope>NUCLEOTIDE SEQUENCE [LARGE SCALE GENOMIC DNA]</scope>
    <source>
        <strain evidence="1">AWRI1</strain>
        <tissue evidence="1">Single Adult Female</tissue>
    </source>
</reference>
<dbReference type="EMBL" id="JBBCAQ010000037">
    <property type="protein sequence ID" value="KAK7574200.1"/>
    <property type="molecule type" value="Genomic_DNA"/>
</dbReference>